<dbReference type="Proteomes" id="UP000827872">
    <property type="component" value="Linkage Group LG05"/>
</dbReference>
<keyword evidence="2" id="KW-1185">Reference proteome</keyword>
<sequence>MEEEVRNPVDLARGVPISVKANSSTLSRNGKTGIGMICVLFFHLHRKKPLGAMSPPSYMGCGAARGCWRSCTTLKGRGIPPEYRQHRAHRLSLVKSPNRDFCNNVRVQNSIMTRAQSRVIAVGNAMALCCYGQCSKVWRIFIIEKGTVVFDRVI</sequence>
<protein>
    <submittedName>
        <fullName evidence="1">Uncharacterized protein</fullName>
    </submittedName>
</protein>
<evidence type="ECO:0000313" key="1">
    <source>
        <dbReference type="EMBL" id="KAH8001019.1"/>
    </source>
</evidence>
<reference evidence="1" key="1">
    <citation type="submission" date="2021-08" db="EMBL/GenBank/DDBJ databases">
        <title>The first chromosome-level gecko genome reveals the dynamic sex chromosomes of Neotropical dwarf geckos (Sphaerodactylidae: Sphaerodactylus).</title>
        <authorList>
            <person name="Pinto B.J."/>
            <person name="Keating S.E."/>
            <person name="Gamble T."/>
        </authorList>
    </citation>
    <scope>NUCLEOTIDE SEQUENCE</scope>
    <source>
        <strain evidence="1">TG3544</strain>
    </source>
</reference>
<gene>
    <name evidence="1" type="ORF">K3G42_030350</name>
</gene>
<organism evidence="1 2">
    <name type="scientific">Sphaerodactylus townsendi</name>
    <dbReference type="NCBI Taxonomy" id="933632"/>
    <lineage>
        <taxon>Eukaryota</taxon>
        <taxon>Metazoa</taxon>
        <taxon>Chordata</taxon>
        <taxon>Craniata</taxon>
        <taxon>Vertebrata</taxon>
        <taxon>Euteleostomi</taxon>
        <taxon>Lepidosauria</taxon>
        <taxon>Squamata</taxon>
        <taxon>Bifurcata</taxon>
        <taxon>Gekkota</taxon>
        <taxon>Sphaerodactylidae</taxon>
        <taxon>Sphaerodactylus</taxon>
    </lineage>
</organism>
<proteinExistence type="predicted"/>
<evidence type="ECO:0000313" key="2">
    <source>
        <dbReference type="Proteomes" id="UP000827872"/>
    </source>
</evidence>
<name>A0ACB8F7G8_9SAUR</name>
<dbReference type="EMBL" id="CM037618">
    <property type="protein sequence ID" value="KAH8001019.1"/>
    <property type="molecule type" value="Genomic_DNA"/>
</dbReference>
<accession>A0ACB8F7G8</accession>
<comment type="caution">
    <text evidence="1">The sequence shown here is derived from an EMBL/GenBank/DDBJ whole genome shotgun (WGS) entry which is preliminary data.</text>
</comment>